<name>D8UBN9_VOLCA</name>
<keyword evidence="3" id="KW-1185">Reference proteome</keyword>
<dbReference type="FunCoup" id="D8UBN9">
    <property type="interactions" value="560"/>
</dbReference>
<evidence type="ECO:0000313" key="3">
    <source>
        <dbReference type="Proteomes" id="UP000001058"/>
    </source>
</evidence>
<sequence length="218" mass="24173">MSANPSLVRTFQGELCPAPFPNEVFVLRRDGVQCELHGVQTRVKGWQARGALYLSNVRLVFVASKADESGLVAFDFPLCYIRNDKLNQPIFGCNNLSGQVWPAVEGGGPAGELPPHDYKIYFKEGGIGTLYHLYYTLTVRAKEAFEAAQGRRREVDEANPPDYVADLVSRAFVDPNDPSTVYLAQQQPVDESLRLSSGPRYAANYGQDEVYEPTGLRP</sequence>
<proteinExistence type="predicted"/>
<dbReference type="PANTHER" id="PTHR31606">
    <property type="entry name" value="WW DOMAIN BINDING PROTEIN 2, ISOFORM E"/>
    <property type="match status" value="1"/>
</dbReference>
<dbReference type="GeneID" id="9615215"/>
<dbReference type="InParanoid" id="D8UBN9"/>
<dbReference type="GO" id="GO:0003713">
    <property type="term" value="F:transcription coactivator activity"/>
    <property type="evidence" value="ECO:0007669"/>
    <property type="project" value="InterPro"/>
</dbReference>
<dbReference type="STRING" id="3068.D8UBN9"/>
<dbReference type="Proteomes" id="UP000001058">
    <property type="component" value="Unassembled WGS sequence"/>
</dbReference>
<protein>
    <submittedName>
        <fullName evidence="2">Uncharacterized protein</fullName>
    </submittedName>
</protein>
<feature type="region of interest" description="Disordered" evidence="1">
    <location>
        <begin position="193"/>
        <end position="218"/>
    </location>
</feature>
<dbReference type="eggNOG" id="KOG3294">
    <property type="taxonomic scope" value="Eukaryota"/>
</dbReference>
<gene>
    <name evidence="2" type="ORF">VOLCADRAFT_97016</name>
</gene>
<dbReference type="CDD" id="cd13214">
    <property type="entry name" value="PH-GRAM_WBP2"/>
    <property type="match status" value="1"/>
</dbReference>
<dbReference type="GO" id="GO:0031490">
    <property type="term" value="F:chromatin DNA binding"/>
    <property type="evidence" value="ECO:0007669"/>
    <property type="project" value="TreeGrafter"/>
</dbReference>
<dbReference type="RefSeq" id="XP_002956116.1">
    <property type="nucleotide sequence ID" value="XM_002956070.1"/>
</dbReference>
<dbReference type="InterPro" id="IPR044852">
    <property type="entry name" value="WBP2-like"/>
</dbReference>
<dbReference type="EMBL" id="GL378378">
    <property type="protein sequence ID" value="EFJ42856.1"/>
    <property type="molecule type" value="Genomic_DNA"/>
</dbReference>
<dbReference type="SUPFAM" id="SSF50729">
    <property type="entry name" value="PH domain-like"/>
    <property type="match status" value="1"/>
</dbReference>
<dbReference type="PANTHER" id="PTHR31606:SF1">
    <property type="entry name" value="WW DOMAIN BINDING PROTEIN 2, ISOFORM E"/>
    <property type="match status" value="1"/>
</dbReference>
<evidence type="ECO:0000256" key="1">
    <source>
        <dbReference type="SAM" id="MobiDB-lite"/>
    </source>
</evidence>
<dbReference type="GO" id="GO:0005634">
    <property type="term" value="C:nucleus"/>
    <property type="evidence" value="ECO:0007669"/>
    <property type="project" value="TreeGrafter"/>
</dbReference>
<evidence type="ECO:0000313" key="2">
    <source>
        <dbReference type="EMBL" id="EFJ42856.1"/>
    </source>
</evidence>
<accession>D8UBN9</accession>
<organism evidence="3">
    <name type="scientific">Volvox carteri f. nagariensis</name>
    <dbReference type="NCBI Taxonomy" id="3068"/>
    <lineage>
        <taxon>Eukaryota</taxon>
        <taxon>Viridiplantae</taxon>
        <taxon>Chlorophyta</taxon>
        <taxon>core chlorophytes</taxon>
        <taxon>Chlorophyceae</taxon>
        <taxon>CS clade</taxon>
        <taxon>Chlamydomonadales</taxon>
        <taxon>Volvocaceae</taxon>
        <taxon>Volvox</taxon>
    </lineage>
</organism>
<dbReference type="AlphaFoldDB" id="D8UBN9"/>
<reference evidence="2 3" key="1">
    <citation type="journal article" date="2010" name="Science">
        <title>Genomic analysis of organismal complexity in the multicellular green alga Volvox carteri.</title>
        <authorList>
            <person name="Prochnik S.E."/>
            <person name="Umen J."/>
            <person name="Nedelcu A.M."/>
            <person name="Hallmann A."/>
            <person name="Miller S.M."/>
            <person name="Nishii I."/>
            <person name="Ferris P."/>
            <person name="Kuo A."/>
            <person name="Mitros T."/>
            <person name="Fritz-Laylin L.K."/>
            <person name="Hellsten U."/>
            <person name="Chapman J."/>
            <person name="Simakov O."/>
            <person name="Rensing S.A."/>
            <person name="Terry A."/>
            <person name="Pangilinan J."/>
            <person name="Kapitonov V."/>
            <person name="Jurka J."/>
            <person name="Salamov A."/>
            <person name="Shapiro H."/>
            <person name="Schmutz J."/>
            <person name="Grimwood J."/>
            <person name="Lindquist E."/>
            <person name="Lucas S."/>
            <person name="Grigoriev I.V."/>
            <person name="Schmitt R."/>
            <person name="Kirk D."/>
            <person name="Rokhsar D.S."/>
        </authorList>
    </citation>
    <scope>NUCLEOTIDE SEQUENCE [LARGE SCALE GENOMIC DNA]</scope>
    <source>
        <strain evidence="3">f. Nagariensis / Eve</strain>
    </source>
</reference>
<dbReference type="KEGG" id="vcn:VOLCADRAFT_97016"/>
<dbReference type="OrthoDB" id="1259151at2759"/>